<protein>
    <submittedName>
        <fullName evidence="1">Uncharacterized protein</fullName>
    </submittedName>
</protein>
<comment type="caution">
    <text evidence="1">The sequence shown here is derived from an EMBL/GenBank/DDBJ whole genome shotgun (WGS) entry which is preliminary data.</text>
</comment>
<proteinExistence type="predicted"/>
<evidence type="ECO:0000313" key="1">
    <source>
        <dbReference type="EMBL" id="MFC1404927.1"/>
    </source>
</evidence>
<gene>
    <name evidence="1" type="ORF">ACEZDJ_26960</name>
</gene>
<name>A0ABV6UTY3_9ACTN</name>
<keyword evidence="2" id="KW-1185">Reference proteome</keyword>
<reference evidence="1 2" key="1">
    <citation type="submission" date="2024-09" db="EMBL/GenBank/DDBJ databases">
        <authorList>
            <person name="Lee S.D."/>
        </authorList>
    </citation>
    <scope>NUCLEOTIDE SEQUENCE [LARGE SCALE GENOMIC DNA]</scope>
    <source>
        <strain evidence="1 2">N1-5</strain>
    </source>
</reference>
<dbReference type="Proteomes" id="UP001592528">
    <property type="component" value="Unassembled WGS sequence"/>
</dbReference>
<accession>A0ABV6UTY3</accession>
<organism evidence="1 2">
    <name type="scientific">Streptacidiphilus cavernicola</name>
    <dbReference type="NCBI Taxonomy" id="3342716"/>
    <lineage>
        <taxon>Bacteria</taxon>
        <taxon>Bacillati</taxon>
        <taxon>Actinomycetota</taxon>
        <taxon>Actinomycetes</taxon>
        <taxon>Kitasatosporales</taxon>
        <taxon>Streptomycetaceae</taxon>
        <taxon>Streptacidiphilus</taxon>
    </lineage>
</organism>
<dbReference type="RefSeq" id="WP_030257989.1">
    <property type="nucleotide sequence ID" value="NZ_JBHEZZ010000017.1"/>
</dbReference>
<sequence length="95" mass="10612">MTRQHHFHLDHAGHSITVEARTGRTPEVTLLVDGKEVGYRHQRGADATVLTSELPDDPPQPFELRLDHLCHGTRALTCTLLLDGRELPMPERTAA</sequence>
<evidence type="ECO:0000313" key="2">
    <source>
        <dbReference type="Proteomes" id="UP001592528"/>
    </source>
</evidence>
<dbReference type="EMBL" id="JBHEZZ010000017">
    <property type="protein sequence ID" value="MFC1404927.1"/>
    <property type="molecule type" value="Genomic_DNA"/>
</dbReference>